<dbReference type="KEGG" id="fbe:FF125_04850"/>
<keyword evidence="2" id="KW-1133">Transmembrane helix</keyword>
<protein>
    <recommendedName>
        <fullName evidence="5">Periplasmic heavy metal sensor</fullName>
    </recommendedName>
</protein>
<evidence type="ECO:0008006" key="5">
    <source>
        <dbReference type="Google" id="ProtNLM"/>
    </source>
</evidence>
<evidence type="ECO:0000313" key="3">
    <source>
        <dbReference type="EMBL" id="QCX37795.1"/>
    </source>
</evidence>
<evidence type="ECO:0000256" key="1">
    <source>
        <dbReference type="SAM" id="MobiDB-lite"/>
    </source>
</evidence>
<name>A0A5B7TMP6_9FLAO</name>
<evidence type="ECO:0000313" key="4">
    <source>
        <dbReference type="Proteomes" id="UP000306229"/>
    </source>
</evidence>
<organism evidence="3 4">
    <name type="scientific">Aureibaculum algae</name>
    <dbReference type="NCBI Taxonomy" id="2584122"/>
    <lineage>
        <taxon>Bacteria</taxon>
        <taxon>Pseudomonadati</taxon>
        <taxon>Bacteroidota</taxon>
        <taxon>Flavobacteriia</taxon>
        <taxon>Flavobacteriales</taxon>
        <taxon>Flavobacteriaceae</taxon>
        <taxon>Aureibaculum</taxon>
    </lineage>
</organism>
<dbReference type="AlphaFoldDB" id="A0A5B7TMP6"/>
<dbReference type="Proteomes" id="UP000306229">
    <property type="component" value="Chromosome"/>
</dbReference>
<feature type="region of interest" description="Disordered" evidence="1">
    <location>
        <begin position="136"/>
        <end position="156"/>
    </location>
</feature>
<dbReference type="Pfam" id="PF07813">
    <property type="entry name" value="LTXXQ"/>
    <property type="match status" value="1"/>
</dbReference>
<dbReference type="Gene3D" id="1.20.120.1490">
    <property type="match status" value="1"/>
</dbReference>
<dbReference type="InterPro" id="IPR012899">
    <property type="entry name" value="LTXXQ"/>
</dbReference>
<dbReference type="OrthoDB" id="1202605at2"/>
<gene>
    <name evidence="3" type="ORF">FF125_04850</name>
</gene>
<feature type="compositionally biased region" description="Pro residues" evidence="1">
    <location>
        <begin position="147"/>
        <end position="156"/>
    </location>
</feature>
<accession>A0A5B7TMP6</accession>
<proteinExistence type="predicted"/>
<feature type="transmembrane region" description="Helical" evidence="2">
    <location>
        <begin position="6"/>
        <end position="26"/>
    </location>
</feature>
<dbReference type="RefSeq" id="WP_138948719.1">
    <property type="nucleotide sequence ID" value="NZ_CP040749.1"/>
</dbReference>
<dbReference type="EMBL" id="CP040749">
    <property type="protein sequence ID" value="QCX37795.1"/>
    <property type="molecule type" value="Genomic_DNA"/>
</dbReference>
<keyword evidence="4" id="KW-1185">Reference proteome</keyword>
<reference evidence="3 4" key="1">
    <citation type="submission" date="2019-05" db="EMBL/GenBank/DDBJ databases">
        <title>Algicella ahnfeltiae gen. nov., sp. nov., a novel marine bacterium of the family Flavobacteriaceae isolated from a red alga.</title>
        <authorList>
            <person name="Nedashkovskaya O.I."/>
            <person name="Kukhlevskiy A.D."/>
            <person name="Kim S.-G."/>
            <person name="Zhukova N.V."/>
            <person name="Mikhailov V.V."/>
        </authorList>
    </citation>
    <scope>NUCLEOTIDE SEQUENCE [LARGE SCALE GENOMIC DNA]</scope>
    <source>
        <strain evidence="3 4">10Alg115</strain>
    </source>
</reference>
<keyword evidence="2" id="KW-0812">Transmembrane</keyword>
<keyword evidence="2" id="KW-0472">Membrane</keyword>
<dbReference type="GO" id="GO:0042597">
    <property type="term" value="C:periplasmic space"/>
    <property type="evidence" value="ECO:0007669"/>
    <property type="project" value="InterPro"/>
</dbReference>
<evidence type="ECO:0000256" key="2">
    <source>
        <dbReference type="SAM" id="Phobius"/>
    </source>
</evidence>
<sequence>MKKNLLLYILLVFLIVVNGFFLFNYLGRPGAKGPKGPDDFIVKQLKFDESQMDQFKTISDAHRRKMNTISGDIKKQKDVLFSKISTETLNKQEIDSVTSLIGMKQYQLETEVFYNLRAIHELCNDEQKKRFNDIIKNARHGGGNPNQMPPPPAKND</sequence>